<dbReference type="AlphaFoldDB" id="A0A409YV99"/>
<proteinExistence type="predicted"/>
<organism evidence="2 3">
    <name type="scientific">Panaeolus cyanescens</name>
    <dbReference type="NCBI Taxonomy" id="181874"/>
    <lineage>
        <taxon>Eukaryota</taxon>
        <taxon>Fungi</taxon>
        <taxon>Dikarya</taxon>
        <taxon>Basidiomycota</taxon>
        <taxon>Agaricomycotina</taxon>
        <taxon>Agaricomycetes</taxon>
        <taxon>Agaricomycetidae</taxon>
        <taxon>Agaricales</taxon>
        <taxon>Agaricineae</taxon>
        <taxon>Galeropsidaceae</taxon>
        <taxon>Panaeolus</taxon>
    </lineage>
</organism>
<evidence type="ECO:0000313" key="2">
    <source>
        <dbReference type="EMBL" id="PPR06955.1"/>
    </source>
</evidence>
<feature type="region of interest" description="Disordered" evidence="1">
    <location>
        <begin position="209"/>
        <end position="251"/>
    </location>
</feature>
<feature type="region of interest" description="Disordered" evidence="1">
    <location>
        <begin position="1"/>
        <end position="115"/>
    </location>
</feature>
<keyword evidence="3" id="KW-1185">Reference proteome</keyword>
<gene>
    <name evidence="2" type="ORF">CVT24_011017</name>
</gene>
<evidence type="ECO:0000256" key="1">
    <source>
        <dbReference type="SAM" id="MobiDB-lite"/>
    </source>
</evidence>
<feature type="compositionally biased region" description="Basic residues" evidence="1">
    <location>
        <begin position="209"/>
        <end position="229"/>
    </location>
</feature>
<reference evidence="2 3" key="1">
    <citation type="journal article" date="2018" name="Evol. Lett.">
        <title>Horizontal gene cluster transfer increased hallucinogenic mushroom diversity.</title>
        <authorList>
            <person name="Reynolds H.T."/>
            <person name="Vijayakumar V."/>
            <person name="Gluck-Thaler E."/>
            <person name="Korotkin H.B."/>
            <person name="Matheny P.B."/>
            <person name="Slot J.C."/>
        </authorList>
    </citation>
    <scope>NUCLEOTIDE SEQUENCE [LARGE SCALE GENOMIC DNA]</scope>
    <source>
        <strain evidence="2 3">2629</strain>
    </source>
</reference>
<dbReference type="Proteomes" id="UP000284842">
    <property type="component" value="Unassembled WGS sequence"/>
</dbReference>
<dbReference type="InParanoid" id="A0A409YV99"/>
<dbReference type="EMBL" id="NHTK01000552">
    <property type="protein sequence ID" value="PPR06955.1"/>
    <property type="molecule type" value="Genomic_DNA"/>
</dbReference>
<sequence>MGSTSAYDNSDCHRSGTTDEDSNSNTDRDTDDNGMPEYGESEYYASEGVASSRTLGGFLSNFMRRSGGKGRIPTSNDPAPPPAQMTPYPILGQTKRGGGEKDASGGRWGQTASSRTLGGFLSNFMRRSGGKGRIPTSNDPAPPPAQMTPYPILGQTKRGGGEKDASGGRWGQTMGVGAVDGRGMVELSLWRRLAWPVWMLTTFIERRRMKRERRRRRKEREERRKRKREKREAMMKRMGVGVGAGESAQGV</sequence>
<feature type="compositionally biased region" description="Low complexity" evidence="1">
    <location>
        <begin position="37"/>
        <end position="48"/>
    </location>
</feature>
<comment type="caution">
    <text evidence="2">The sequence shown here is derived from an EMBL/GenBank/DDBJ whole genome shotgun (WGS) entry which is preliminary data.</text>
</comment>
<evidence type="ECO:0000313" key="3">
    <source>
        <dbReference type="Proteomes" id="UP000284842"/>
    </source>
</evidence>
<name>A0A409YV99_9AGAR</name>
<accession>A0A409YV99</accession>
<protein>
    <submittedName>
        <fullName evidence="2">Uncharacterized protein</fullName>
    </submittedName>
</protein>